<dbReference type="EMBL" id="PEIB01000004">
    <property type="protein sequence ID" value="RXJ74006.1"/>
    <property type="molecule type" value="Genomic_DNA"/>
</dbReference>
<protein>
    <submittedName>
        <fullName evidence="1">Uncharacterized protein</fullName>
    </submittedName>
</protein>
<dbReference type="AlphaFoldDB" id="A0A4Q0YS99"/>
<evidence type="ECO:0000313" key="1">
    <source>
        <dbReference type="EMBL" id="RXJ74006.1"/>
    </source>
</evidence>
<dbReference type="RefSeq" id="WP_129121363.1">
    <property type="nucleotide sequence ID" value="NZ_PEIB01000004.1"/>
</dbReference>
<reference evidence="1 2" key="1">
    <citation type="submission" date="2017-10" db="EMBL/GenBank/DDBJ databases">
        <title>Nyctiphanis sp. nov., isolated from the stomach of the euphausiid Nyctiphanes simplex (Hansen, 1911) in the Gulf of California.</title>
        <authorList>
            <person name="Gomez-Gil B."/>
            <person name="Aguilar-Mendez M."/>
            <person name="Lopez-Cortes A."/>
            <person name="Gomez-Gutierrez J."/>
            <person name="Roque A."/>
            <person name="Lang E."/>
            <person name="Gonzalez-Castillo A."/>
        </authorList>
    </citation>
    <scope>NUCLEOTIDE SEQUENCE [LARGE SCALE GENOMIC DNA]</scope>
    <source>
        <strain evidence="1 2">CAIM 600</strain>
    </source>
</reference>
<dbReference type="InterPro" id="IPR013783">
    <property type="entry name" value="Ig-like_fold"/>
</dbReference>
<organism evidence="1 2">
    <name type="scientific">Veronia nyctiphanis</name>
    <dbReference type="NCBI Taxonomy" id="1278244"/>
    <lineage>
        <taxon>Bacteria</taxon>
        <taxon>Pseudomonadati</taxon>
        <taxon>Pseudomonadota</taxon>
        <taxon>Gammaproteobacteria</taxon>
        <taxon>Vibrionales</taxon>
        <taxon>Vibrionaceae</taxon>
        <taxon>Veronia</taxon>
    </lineage>
</organism>
<accession>A0A4Q0YS99</accession>
<dbReference type="SUPFAM" id="SSF141072">
    <property type="entry name" value="CalX-like"/>
    <property type="match status" value="1"/>
</dbReference>
<keyword evidence="2" id="KW-1185">Reference proteome</keyword>
<dbReference type="Gene3D" id="2.60.40.2030">
    <property type="match status" value="1"/>
</dbReference>
<evidence type="ECO:0000313" key="2">
    <source>
        <dbReference type="Proteomes" id="UP000290287"/>
    </source>
</evidence>
<gene>
    <name evidence="1" type="ORF">CS022_04970</name>
</gene>
<proteinExistence type="predicted"/>
<dbReference type="Gene3D" id="2.60.40.10">
    <property type="entry name" value="Immunoglobulins"/>
    <property type="match status" value="2"/>
</dbReference>
<name>A0A4Q0YS99_9GAMM</name>
<comment type="caution">
    <text evidence="1">The sequence shown here is derived from an EMBL/GenBank/DDBJ whole genome shotgun (WGS) entry which is preliminary data.</text>
</comment>
<dbReference type="Proteomes" id="UP000290287">
    <property type="component" value="Unassembled WGS sequence"/>
</dbReference>
<dbReference type="InterPro" id="IPR038081">
    <property type="entry name" value="CalX-like_sf"/>
</dbReference>
<dbReference type="OrthoDB" id="5918423at2"/>
<sequence length="933" mass="99399">MVSETAYLIDNEATPVVVSVTPADTAVTEGDNVDLSWSVSLNNASATSTTLRLDINNLGNKGDFQEDTNGTFTLWSADGQTALGTVNMADAVNGIVDIVIPPEHKDVVVKTTLVNDVVYEGTETFTLKTATKGSGIWKSAADITLTDDEVAPEVTSLTKIHDGNEDGNGWPGWTLNVNNASDSPTEITLQFDPSQQATFGEDFTGVLHIYTDAENAQTVTITEPNQPITWDLPADISSVRVYAQPKEDSLYEGNESIILNAKVEGTNADWVVSDTVYLIDNEVTPAVETITPANTVVTESDDVDLSWSVNLNNASATDTTLRLDINNHGNKGDFVDDTNGVFTLLSADGQTELGTVNMEDAVDGIVEIVIPSEHKDVQIKTTLNNDDSLYEGTEIFALKAAVKAASTNSEVWKTAADITVNDDDDVPVVSGVSDVVVTEGDTAPITINLSRTSSDTTRVEINLQSGSAKASDGDYSNTGYSVRFENGEWKDFTGNLSSGVFIEVPPGNDAFEVRFNTSEDLTFEDTETFSINARVEGEDAFTDAGKGTITVADNEVGISVSSLAGSDFTIGDGDLTSGNIPVIGVASGAFSSGDTVTLWIGNEQVGSANVDAQGNFTTNVAVSDMLDSTTLTAKLVATNDAGDQHTVSTPTSYSIDHESFLTVDPITDDNTINIEESGNTVDITGHYAIAVEGDEVNVVVNGNTYSHTITSDDVAAGGAFTISVSGADLASDADKSVPVSIQHAGTEVLSHAHSYNVDVYGPTDLKESEATVVNTHLESAQWIPTNAYFSDGSYVVAWQSYDQDGDDYGIFAQHFDAEGNKIGSEYQLNSTTEESQFGVSITVFDDDTFIASWSSYPEGAGSPDEILGQKFNKSGEAISEEIDFEVSTDSNYQPRITELLDGGYVMTWHSYESSLRPSNLSTSMPMAIKKAVR</sequence>